<evidence type="ECO:0000256" key="6">
    <source>
        <dbReference type="ARBA" id="ARBA00023157"/>
    </source>
</evidence>
<dbReference type="PANTHER" id="PTHR14356:SF2">
    <property type="entry name" value="INTERLEUKIN-21"/>
    <property type="match status" value="1"/>
</dbReference>
<comment type="subcellular location">
    <subcellularLocation>
        <location evidence="1">Secreted</location>
    </subcellularLocation>
</comment>
<reference evidence="10" key="2">
    <citation type="submission" date="2025-09" db="UniProtKB">
        <authorList>
            <consortium name="Ensembl"/>
        </authorList>
    </citation>
    <scope>IDENTIFICATION</scope>
</reference>
<dbReference type="AlphaFoldDB" id="A0A8C7IXC3"/>
<evidence type="ECO:0000256" key="4">
    <source>
        <dbReference type="ARBA" id="ARBA00022525"/>
    </source>
</evidence>
<keyword evidence="11" id="KW-1185">Reference proteome</keyword>
<keyword evidence="3 8" id="KW-0202">Cytokine</keyword>
<dbReference type="Gene3D" id="1.20.1250.70">
    <property type="entry name" value="Interleukin-15/Interleukin-21"/>
    <property type="match status" value="1"/>
</dbReference>
<feature type="transmembrane region" description="Helical" evidence="9">
    <location>
        <begin position="34"/>
        <end position="55"/>
    </location>
</feature>
<protein>
    <recommendedName>
        <fullName evidence="8">Interleukin</fullName>
    </recommendedName>
</protein>
<dbReference type="InterPro" id="IPR009079">
    <property type="entry name" value="4_helix_cytokine-like_core"/>
</dbReference>
<dbReference type="GO" id="GO:0006955">
    <property type="term" value="P:immune response"/>
    <property type="evidence" value="ECO:0007669"/>
    <property type="project" value="InterPro"/>
</dbReference>
<dbReference type="PANTHER" id="PTHR14356">
    <property type="entry name" value="INTERLEUKIN-15-RELATED"/>
    <property type="match status" value="1"/>
</dbReference>
<comment type="function">
    <text evidence="7">Cytokine with immunoregulatory activity. May promote the transition between innate and adaptive immunity. Induces the production of IgG(1) and IgG(3) in B-cells. Implicated in the generation and maintenance of T follicular helper (Tfh) cells and the formation of germinal-centers. Together with IL6, control the early generation of Tfh cells and are critical for an effective antibody response to acute viral infection. May play a role in proliferation and maturation of natural killer (NK) cells in synergy with IL15. May regulate proliferation of mature B- and T-cells in response to activating stimuli. In synergy with IL15 and IL18 stimulates interferon gamma production in T-cells and NK cells. During T-cell mediated immune response may inhibit dendritic cells (DC) activation and maturation.</text>
</comment>
<sequence length="162" mass="18810">MERAGVPNVMYTQCMMEYIEVTVQSTAICYSTHFQYFLTVCFYVYIICVVACYFLSYQESFDCRLYTPTLADYKKCPRSTLTCFTTEVKVLMLEYGERSSSLHQKRLTKRLTKLMSLIKQKDGANCPHCEVHREQAANDFLTTLLGILEWMNNQGSQLPDSH</sequence>
<evidence type="ECO:0000313" key="11">
    <source>
        <dbReference type="Proteomes" id="UP000694557"/>
    </source>
</evidence>
<name>A0A8C7IXC3_ONCKI</name>
<dbReference type="Proteomes" id="UP000694557">
    <property type="component" value="Unassembled WGS sequence"/>
</dbReference>
<dbReference type="GO" id="GO:0005125">
    <property type="term" value="F:cytokine activity"/>
    <property type="evidence" value="ECO:0007669"/>
    <property type="project" value="UniProtKB-KW"/>
</dbReference>
<keyword evidence="5" id="KW-0732">Signal</keyword>
<evidence type="ECO:0000256" key="5">
    <source>
        <dbReference type="ARBA" id="ARBA00022729"/>
    </source>
</evidence>
<evidence type="ECO:0000256" key="9">
    <source>
        <dbReference type="SAM" id="Phobius"/>
    </source>
</evidence>
<proteinExistence type="inferred from homology"/>
<dbReference type="GeneTree" id="ENSGT00990000205582"/>
<evidence type="ECO:0000256" key="7">
    <source>
        <dbReference type="ARBA" id="ARBA00045924"/>
    </source>
</evidence>
<dbReference type="Pfam" id="PF02372">
    <property type="entry name" value="IL15"/>
    <property type="match status" value="1"/>
</dbReference>
<keyword evidence="9" id="KW-0812">Transmembrane</keyword>
<dbReference type="GO" id="GO:0005615">
    <property type="term" value="C:extracellular space"/>
    <property type="evidence" value="ECO:0007669"/>
    <property type="project" value="UniProtKB-KW"/>
</dbReference>
<evidence type="ECO:0000313" key="10">
    <source>
        <dbReference type="Ensembl" id="ENSOKIP00005080154.1"/>
    </source>
</evidence>
<organism evidence="10 11">
    <name type="scientific">Oncorhynchus kisutch</name>
    <name type="common">Coho salmon</name>
    <name type="synonym">Salmo kisutch</name>
    <dbReference type="NCBI Taxonomy" id="8019"/>
    <lineage>
        <taxon>Eukaryota</taxon>
        <taxon>Metazoa</taxon>
        <taxon>Chordata</taxon>
        <taxon>Craniata</taxon>
        <taxon>Vertebrata</taxon>
        <taxon>Euteleostomi</taxon>
        <taxon>Actinopterygii</taxon>
        <taxon>Neopterygii</taxon>
        <taxon>Teleostei</taxon>
        <taxon>Protacanthopterygii</taxon>
        <taxon>Salmoniformes</taxon>
        <taxon>Salmonidae</taxon>
        <taxon>Salmoninae</taxon>
        <taxon>Oncorhynchus</taxon>
    </lineage>
</organism>
<evidence type="ECO:0000256" key="8">
    <source>
        <dbReference type="RuleBase" id="RU003453"/>
    </source>
</evidence>
<evidence type="ECO:0000256" key="3">
    <source>
        <dbReference type="ARBA" id="ARBA00022514"/>
    </source>
</evidence>
<reference evidence="10" key="1">
    <citation type="submission" date="2025-08" db="UniProtKB">
        <authorList>
            <consortium name="Ensembl"/>
        </authorList>
    </citation>
    <scope>IDENTIFICATION</scope>
</reference>
<dbReference type="SUPFAM" id="SSF47266">
    <property type="entry name" value="4-helical cytokines"/>
    <property type="match status" value="1"/>
</dbReference>
<dbReference type="InterPro" id="IPR003443">
    <property type="entry name" value="IL-15/IL-21_fam"/>
</dbReference>
<keyword evidence="6" id="KW-1015">Disulfide bond</keyword>
<evidence type="ECO:0000256" key="2">
    <source>
        <dbReference type="ARBA" id="ARBA00006050"/>
    </source>
</evidence>
<comment type="similarity">
    <text evidence="2 8">Belongs to the IL-15/IL-21 family.</text>
</comment>
<keyword evidence="9" id="KW-1133">Transmembrane helix</keyword>
<evidence type="ECO:0000256" key="1">
    <source>
        <dbReference type="ARBA" id="ARBA00004613"/>
    </source>
</evidence>
<dbReference type="Ensembl" id="ENSOKIT00005085384.1">
    <property type="protein sequence ID" value="ENSOKIP00005080154.1"/>
    <property type="gene ID" value="ENSOKIG00005034567.1"/>
</dbReference>
<keyword evidence="9" id="KW-0472">Membrane</keyword>
<accession>A0A8C7IXC3</accession>
<keyword evidence="4" id="KW-0964">Secreted</keyword>
<dbReference type="GO" id="GO:0005126">
    <property type="term" value="F:cytokine receptor binding"/>
    <property type="evidence" value="ECO:0007669"/>
    <property type="project" value="InterPro"/>
</dbReference>